<keyword evidence="2" id="KW-0548">Nucleotidyltransferase</keyword>
<dbReference type="InterPro" id="IPR002008">
    <property type="entry name" value="DNA_pol_X_beta-like"/>
</dbReference>
<dbReference type="InterPro" id="IPR050243">
    <property type="entry name" value="PHP_phosphatase"/>
</dbReference>
<organism evidence="5 6">
    <name type="scientific">Chitinophaga defluvii</name>
    <dbReference type="NCBI Taxonomy" id="3163343"/>
    <lineage>
        <taxon>Bacteria</taxon>
        <taxon>Pseudomonadati</taxon>
        <taxon>Bacteroidota</taxon>
        <taxon>Chitinophagia</taxon>
        <taxon>Chitinophagales</taxon>
        <taxon>Chitinophagaceae</taxon>
        <taxon>Chitinophaga</taxon>
    </lineage>
</organism>
<evidence type="ECO:0000259" key="4">
    <source>
        <dbReference type="Pfam" id="PF14792"/>
    </source>
</evidence>
<evidence type="ECO:0000259" key="3">
    <source>
        <dbReference type="Pfam" id="PF14791"/>
    </source>
</evidence>
<dbReference type="InterPro" id="IPR043519">
    <property type="entry name" value="NT_sf"/>
</dbReference>
<gene>
    <name evidence="5" type="ORF">ABR189_05260</name>
</gene>
<feature type="domain" description="DNA polymerase beta palm" evidence="4">
    <location>
        <begin position="24"/>
        <end position="71"/>
    </location>
</feature>
<dbReference type="InterPro" id="IPR029398">
    <property type="entry name" value="PolB_thumb"/>
</dbReference>
<feature type="domain" description="DNA polymerase beta thumb" evidence="3">
    <location>
        <begin position="112"/>
        <end position="174"/>
    </location>
</feature>
<dbReference type="SUPFAM" id="SSF89550">
    <property type="entry name" value="PHP domain-like"/>
    <property type="match status" value="1"/>
</dbReference>
<dbReference type="Proteomes" id="UP001549749">
    <property type="component" value="Unassembled WGS sequence"/>
</dbReference>
<dbReference type="InterPro" id="IPR037160">
    <property type="entry name" value="DNA_Pol_thumb_sf"/>
</dbReference>
<evidence type="ECO:0000313" key="5">
    <source>
        <dbReference type="EMBL" id="MET6996761.1"/>
    </source>
</evidence>
<dbReference type="SUPFAM" id="SSF81301">
    <property type="entry name" value="Nucleotidyltransferase"/>
    <property type="match status" value="1"/>
</dbReference>
<dbReference type="InterPro" id="IPR022312">
    <property type="entry name" value="DNA_pol_X"/>
</dbReference>
<dbReference type="PRINTS" id="PR00869">
    <property type="entry name" value="DNAPOLX"/>
</dbReference>
<dbReference type="Gene3D" id="3.20.20.140">
    <property type="entry name" value="Metal-dependent hydrolases"/>
    <property type="match status" value="1"/>
</dbReference>
<dbReference type="RefSeq" id="WP_354659402.1">
    <property type="nucleotide sequence ID" value="NZ_JBEXAC010000001.1"/>
</dbReference>
<dbReference type="InterPro" id="IPR016195">
    <property type="entry name" value="Pol/histidinol_Pase-like"/>
</dbReference>
<dbReference type="PANTHER" id="PTHR36928:SF1">
    <property type="entry name" value="PHOSPHATASE YCDX-RELATED"/>
    <property type="match status" value="1"/>
</dbReference>
<keyword evidence="6" id="KW-1185">Reference proteome</keyword>
<dbReference type="Pfam" id="PF14791">
    <property type="entry name" value="DNA_pol_B_thumb"/>
    <property type="match status" value="1"/>
</dbReference>
<proteinExistence type="predicted"/>
<comment type="caution">
    <text evidence="5">The sequence shown here is derived from an EMBL/GenBank/DDBJ whole genome shotgun (WGS) entry which is preliminary data.</text>
</comment>
<accession>A0ABV2T164</accession>
<dbReference type="PANTHER" id="PTHR36928">
    <property type="entry name" value="PHOSPHATASE YCDX-RELATED"/>
    <property type="match status" value="1"/>
</dbReference>
<keyword evidence="1" id="KW-0808">Transferase</keyword>
<dbReference type="Gene3D" id="3.30.210.10">
    <property type="entry name" value="DNA polymerase, thumb domain"/>
    <property type="match status" value="1"/>
</dbReference>
<name>A0ABV2T164_9BACT</name>
<sequence>MKANKQPPNVSRVSLWDGFVAGQEILKAINQLPEVEKAALAGSLRRGTPTIGDIDIVIQASKAANQQLLDKLQHLEQVASVIDSGRTWITMMLRNQIKVDICIVEQQQYGAAMLYFTGPVAHNSALQSCARQKGWKLNECGLFDLRTDSYLPAGTEEDIYNQLGLQYIAPELRETIDSITLTSPYQSPSLISFSQIKGDMRIKSKWGKGEAAIPHIAHYALNAFPHYQYIIIADQLPDSTSDQYLRQWDEIDEVNRQLKNNFIKKGIETAIGNHGSLSVKNELLLSFDWVTATIQEETTGDNTEKLIKACECPYVHCIGHTSSQIYNAGSPPRINWDQLFKKAAATHTAIEINAQPNCLELDDALVYNAVQQGVHLVINTAATALSQFDLMQLGVWIARRGGCTKQNILNSRSWQEIEQFKLNKRLVCQQTPAT</sequence>
<evidence type="ECO:0000256" key="1">
    <source>
        <dbReference type="ARBA" id="ARBA00022679"/>
    </source>
</evidence>
<reference evidence="5 6" key="1">
    <citation type="submission" date="2024-06" db="EMBL/GenBank/DDBJ databases">
        <title>Chitinophaga defluvii sp. nov., isolated from municipal sewage.</title>
        <authorList>
            <person name="Zhang L."/>
        </authorList>
    </citation>
    <scope>NUCLEOTIDE SEQUENCE [LARGE SCALE GENOMIC DNA]</scope>
    <source>
        <strain evidence="5 6">H8</strain>
    </source>
</reference>
<dbReference type="EMBL" id="JBEXAC010000001">
    <property type="protein sequence ID" value="MET6996761.1"/>
    <property type="molecule type" value="Genomic_DNA"/>
</dbReference>
<evidence type="ECO:0000256" key="2">
    <source>
        <dbReference type="ARBA" id="ARBA00022695"/>
    </source>
</evidence>
<dbReference type="PRINTS" id="PR00870">
    <property type="entry name" value="DNAPOLXBETA"/>
</dbReference>
<dbReference type="Pfam" id="PF14792">
    <property type="entry name" value="DNA_pol_B_palm"/>
    <property type="match status" value="1"/>
</dbReference>
<dbReference type="Gene3D" id="3.30.460.10">
    <property type="entry name" value="Beta Polymerase, domain 2"/>
    <property type="match status" value="1"/>
</dbReference>
<evidence type="ECO:0000313" key="6">
    <source>
        <dbReference type="Proteomes" id="UP001549749"/>
    </source>
</evidence>
<dbReference type="InterPro" id="IPR028207">
    <property type="entry name" value="DNA_pol_B_palm_palm"/>
</dbReference>
<protein>
    <submittedName>
        <fullName evidence="5">Uncharacterized protein</fullName>
    </submittedName>
</protein>